<dbReference type="EMBL" id="AVOT02039449">
    <property type="protein sequence ID" value="MBW0534510.1"/>
    <property type="molecule type" value="Genomic_DNA"/>
</dbReference>
<name>A0A9Q3F444_9BASI</name>
<keyword evidence="3" id="KW-1185">Reference proteome</keyword>
<evidence type="ECO:0000313" key="3">
    <source>
        <dbReference type="Proteomes" id="UP000765509"/>
    </source>
</evidence>
<comment type="caution">
    <text evidence="2">The sequence shown here is derived from an EMBL/GenBank/DDBJ whole genome shotgun (WGS) entry which is preliminary data.</text>
</comment>
<feature type="compositionally biased region" description="Pro residues" evidence="1">
    <location>
        <begin position="1"/>
        <end position="10"/>
    </location>
</feature>
<evidence type="ECO:0000313" key="2">
    <source>
        <dbReference type="EMBL" id="MBW0534510.1"/>
    </source>
</evidence>
<gene>
    <name evidence="2" type="ORF">O181_074225</name>
</gene>
<reference evidence="2" key="1">
    <citation type="submission" date="2021-03" db="EMBL/GenBank/DDBJ databases">
        <title>Draft genome sequence of rust myrtle Austropuccinia psidii MF-1, a brazilian biotype.</title>
        <authorList>
            <person name="Quecine M.C."/>
            <person name="Pachon D.M.R."/>
            <person name="Bonatelli M.L."/>
            <person name="Correr F.H."/>
            <person name="Franceschini L.M."/>
            <person name="Leite T.F."/>
            <person name="Margarido G.R.A."/>
            <person name="Almeida C.A."/>
            <person name="Ferrarezi J.A."/>
            <person name="Labate C.A."/>
        </authorList>
    </citation>
    <scope>NUCLEOTIDE SEQUENCE</scope>
    <source>
        <strain evidence="2">MF-1</strain>
    </source>
</reference>
<sequence length="126" mass="14622">MRPSPIPQPRNSPMVTSKRLQPVASSSRRSKDQLPFPFHATQVFEGRECWPIWVIREDLNMENEGQDSVARLFTIVDINSREVIIYANDMTIPGTASEEMAEKFAWYEDKLINEFQTTFDELGRDK</sequence>
<proteinExistence type="predicted"/>
<organism evidence="2 3">
    <name type="scientific">Austropuccinia psidii MF-1</name>
    <dbReference type="NCBI Taxonomy" id="1389203"/>
    <lineage>
        <taxon>Eukaryota</taxon>
        <taxon>Fungi</taxon>
        <taxon>Dikarya</taxon>
        <taxon>Basidiomycota</taxon>
        <taxon>Pucciniomycotina</taxon>
        <taxon>Pucciniomycetes</taxon>
        <taxon>Pucciniales</taxon>
        <taxon>Sphaerophragmiaceae</taxon>
        <taxon>Austropuccinia</taxon>
    </lineage>
</organism>
<protein>
    <submittedName>
        <fullName evidence="2">Uncharacterized protein</fullName>
    </submittedName>
</protein>
<evidence type="ECO:0000256" key="1">
    <source>
        <dbReference type="SAM" id="MobiDB-lite"/>
    </source>
</evidence>
<accession>A0A9Q3F444</accession>
<feature type="compositionally biased region" description="Polar residues" evidence="1">
    <location>
        <begin position="11"/>
        <end position="27"/>
    </location>
</feature>
<dbReference type="AlphaFoldDB" id="A0A9Q3F444"/>
<dbReference type="Proteomes" id="UP000765509">
    <property type="component" value="Unassembled WGS sequence"/>
</dbReference>
<feature type="region of interest" description="Disordered" evidence="1">
    <location>
        <begin position="1"/>
        <end position="31"/>
    </location>
</feature>